<accession>A0A2Z4JAK4</accession>
<dbReference type="Proteomes" id="UP000249616">
    <property type="component" value="Chromosome"/>
</dbReference>
<keyword evidence="3" id="KW-1185">Reference proteome</keyword>
<reference evidence="2 3" key="1">
    <citation type="journal article" date="2019" name="Int. J. Syst. Evol. Microbiol.">
        <title>Streptomyces cadmiisoli sp. nov., a novel actinomycete isolated from cadmium-contaminated soil.</title>
        <authorList>
            <person name="Li K."/>
            <person name="Tang X."/>
            <person name="Zhao J."/>
            <person name="Guo Y."/>
            <person name="Tang Y."/>
            <person name="Gao J."/>
        </authorList>
    </citation>
    <scope>NUCLEOTIDE SEQUENCE [LARGE SCALE GENOMIC DNA]</scope>
    <source>
        <strain evidence="2 3">ZFG47</strain>
    </source>
</reference>
<dbReference type="AlphaFoldDB" id="A0A2Z4JAK4"/>
<proteinExistence type="predicted"/>
<name>A0A2Z4JAK4_9ACTN</name>
<organism evidence="2 3">
    <name type="scientific">Streptomyces cadmiisoli</name>
    <dbReference type="NCBI Taxonomy" id="2184053"/>
    <lineage>
        <taxon>Bacteria</taxon>
        <taxon>Bacillati</taxon>
        <taxon>Actinomycetota</taxon>
        <taxon>Actinomycetes</taxon>
        <taxon>Kitasatosporales</taxon>
        <taxon>Streptomycetaceae</taxon>
        <taxon>Streptomyces</taxon>
        <taxon>Streptomyces aurantiacus group</taxon>
    </lineage>
</organism>
<evidence type="ECO:0000256" key="1">
    <source>
        <dbReference type="SAM" id="MobiDB-lite"/>
    </source>
</evidence>
<protein>
    <submittedName>
        <fullName evidence="2">Uncharacterized protein</fullName>
    </submittedName>
</protein>
<sequence length="76" mass="8436">MAWPLRSLNALTRSPSASGGAPGAVGQPTSTRKRTKHRNAVERCFDQHKQFRTVATRFNKLADRYQAGLRLASLIL</sequence>
<dbReference type="KEGG" id="scad:DN051_38025"/>
<gene>
    <name evidence="2" type="ORF">DN051_38025</name>
</gene>
<feature type="region of interest" description="Disordered" evidence="1">
    <location>
        <begin position="1"/>
        <end position="39"/>
    </location>
</feature>
<evidence type="ECO:0000313" key="2">
    <source>
        <dbReference type="EMBL" id="AWW41728.1"/>
    </source>
</evidence>
<dbReference type="EMBL" id="CP030073">
    <property type="protein sequence ID" value="AWW41728.1"/>
    <property type="molecule type" value="Genomic_DNA"/>
</dbReference>
<evidence type="ECO:0000313" key="3">
    <source>
        <dbReference type="Proteomes" id="UP000249616"/>
    </source>
</evidence>